<reference evidence="2" key="1">
    <citation type="journal article" date="2019" name="Int. J. Syst. Evol. Microbiol.">
        <title>The Global Catalogue of Microorganisms (GCM) 10K type strain sequencing project: providing services to taxonomists for standard genome sequencing and annotation.</title>
        <authorList>
            <consortium name="The Broad Institute Genomics Platform"/>
            <consortium name="The Broad Institute Genome Sequencing Center for Infectious Disease"/>
            <person name="Wu L."/>
            <person name="Ma J."/>
        </authorList>
    </citation>
    <scope>NUCLEOTIDE SEQUENCE [LARGE SCALE GENOMIC DNA]</scope>
    <source>
        <strain evidence="2">JCM 13249</strain>
    </source>
</reference>
<evidence type="ECO:0000313" key="2">
    <source>
        <dbReference type="Proteomes" id="UP001500655"/>
    </source>
</evidence>
<dbReference type="SUPFAM" id="SSF54518">
    <property type="entry name" value="Tubby C-terminal domain-like"/>
    <property type="match status" value="1"/>
</dbReference>
<evidence type="ECO:0000313" key="1">
    <source>
        <dbReference type="EMBL" id="GAA1744395.1"/>
    </source>
</evidence>
<accession>A0ABP4W126</accession>
<dbReference type="Proteomes" id="UP001500655">
    <property type="component" value="Unassembled WGS sequence"/>
</dbReference>
<organism evidence="1 2">
    <name type="scientific">Luedemannella helvata</name>
    <dbReference type="NCBI Taxonomy" id="349315"/>
    <lineage>
        <taxon>Bacteria</taxon>
        <taxon>Bacillati</taxon>
        <taxon>Actinomycetota</taxon>
        <taxon>Actinomycetes</taxon>
        <taxon>Micromonosporales</taxon>
        <taxon>Micromonosporaceae</taxon>
        <taxon>Luedemannella</taxon>
    </lineage>
</organism>
<sequence>MVTPPMTLQTLQGEQRLIMRQRIRMMVNQYEIHTVGPGDSEGPLVAFAQQKRMAFKEQVTLYTDDTKQVPVLGFKARSVLDLGATYDVMDAQGNPIGLFRKDFAKSLLRSTWHVEQPGLPQVTGQERNFAVALLRRFTDSLSWLPYHFDFVAGDRPIFSVDRKWGFRDRYMIEIPDPTIDRRLVIAMAVGLDALQSR</sequence>
<dbReference type="Pfam" id="PF04525">
    <property type="entry name" value="LOR"/>
    <property type="match status" value="1"/>
</dbReference>
<keyword evidence="2" id="KW-1185">Reference proteome</keyword>
<gene>
    <name evidence="1" type="ORF">GCM10009681_14110</name>
</gene>
<dbReference type="InterPro" id="IPR025659">
    <property type="entry name" value="Tubby-like_C"/>
</dbReference>
<proteinExistence type="predicted"/>
<comment type="caution">
    <text evidence="1">The sequence shown here is derived from an EMBL/GenBank/DDBJ whole genome shotgun (WGS) entry which is preliminary data.</text>
</comment>
<name>A0ABP4W126_9ACTN</name>
<protein>
    <recommendedName>
        <fullName evidence="3">Phospholipid scramblase</fullName>
    </recommendedName>
</protein>
<dbReference type="EMBL" id="BAAALS010000005">
    <property type="protein sequence ID" value="GAA1744395.1"/>
    <property type="molecule type" value="Genomic_DNA"/>
</dbReference>
<evidence type="ECO:0008006" key="3">
    <source>
        <dbReference type="Google" id="ProtNLM"/>
    </source>
</evidence>
<dbReference type="InterPro" id="IPR007612">
    <property type="entry name" value="LOR"/>
</dbReference>